<comment type="caution">
    <text evidence="2">The sequence shown here is derived from an EMBL/GenBank/DDBJ whole genome shotgun (WGS) entry which is preliminary data.</text>
</comment>
<accession>A0A543I960</accession>
<dbReference type="EMBL" id="VFPO01000001">
    <property type="protein sequence ID" value="TQM67109.1"/>
    <property type="molecule type" value="Genomic_DNA"/>
</dbReference>
<dbReference type="Proteomes" id="UP000316706">
    <property type="component" value="Unassembled WGS sequence"/>
</dbReference>
<feature type="region of interest" description="Disordered" evidence="1">
    <location>
        <begin position="1"/>
        <end position="51"/>
    </location>
</feature>
<reference evidence="2 3" key="1">
    <citation type="submission" date="2019-06" db="EMBL/GenBank/DDBJ databases">
        <title>Sequencing the genomes of 1000 actinobacteria strains.</title>
        <authorList>
            <person name="Klenk H.-P."/>
        </authorList>
    </citation>
    <scope>NUCLEOTIDE SEQUENCE [LARGE SCALE GENOMIC DNA]</scope>
    <source>
        <strain evidence="2 3">DSM 45043</strain>
    </source>
</reference>
<keyword evidence="3" id="KW-1185">Reference proteome</keyword>
<feature type="compositionally biased region" description="Polar residues" evidence="1">
    <location>
        <begin position="1"/>
        <end position="17"/>
    </location>
</feature>
<name>A0A543I960_9ACTN</name>
<protein>
    <submittedName>
        <fullName evidence="2">Uncharacterized protein</fullName>
    </submittedName>
</protein>
<sequence>MRNISGRRTTISFSPSLTPRLAMRPPAPAVRAGPTEDGPTGDGSGRTLPDGVWWPRSADPAAELPGLVLALQAQGPSDDHLPIVHIMLRAADWDAHPRRLRVEGPEDTREVLLSWFGDLPAGLLTAIHADGRRVEVFTVPSSTSRAEAEKAMELAAHPRDHIRFPLPPPFEPEQ</sequence>
<dbReference type="RefSeq" id="WP_141966158.1">
    <property type="nucleotide sequence ID" value="NZ_VFPO01000001.1"/>
</dbReference>
<organism evidence="2 3">
    <name type="scientific">Actinomadura hallensis</name>
    <dbReference type="NCBI Taxonomy" id="337895"/>
    <lineage>
        <taxon>Bacteria</taxon>
        <taxon>Bacillati</taxon>
        <taxon>Actinomycetota</taxon>
        <taxon>Actinomycetes</taxon>
        <taxon>Streptosporangiales</taxon>
        <taxon>Thermomonosporaceae</taxon>
        <taxon>Actinomadura</taxon>
    </lineage>
</organism>
<evidence type="ECO:0000256" key="1">
    <source>
        <dbReference type="SAM" id="MobiDB-lite"/>
    </source>
</evidence>
<dbReference type="AlphaFoldDB" id="A0A543I960"/>
<gene>
    <name evidence="2" type="ORF">FHX41_0708</name>
</gene>
<proteinExistence type="predicted"/>
<dbReference type="OrthoDB" id="3785441at2"/>
<evidence type="ECO:0000313" key="3">
    <source>
        <dbReference type="Proteomes" id="UP000316706"/>
    </source>
</evidence>
<dbReference type="InterPro" id="IPR046036">
    <property type="entry name" value="DUF5994"/>
</dbReference>
<dbReference type="Pfam" id="PF19457">
    <property type="entry name" value="DUF5994"/>
    <property type="match status" value="1"/>
</dbReference>
<evidence type="ECO:0000313" key="2">
    <source>
        <dbReference type="EMBL" id="TQM67109.1"/>
    </source>
</evidence>